<sequence length="457" mass="51920">MGDEDIEVLVETELPEEDEHEHTKAEELEIDIVHSFEMRLKGSMQVSKKVLDKLGLEKYIPLIDKHKIGIEALMHLGHGGLEGMGIKNAVDRATIMAAGEAGFIIADPPKIDGKPVEVRVKVGFARLARINTVNLTCDIKLFIDLYWNDPNMVGVDPENVPNYVWRPNAYIYNSIDGTGTNGGKVNEHQVSLMDTETGLMLYPLEVEVTISNDMDLRKFPFDSDAVDIIILQSEDGDAEDWVLRQHENVESSVQFFYNVFETPEWDVNGFSLDFFESMGGNGVMYTHCVLSIHIRRRPLFYIWKLVLPLFLTTAFAFGSFFFDVNELEARSNTAATTLLTTVALIYVLSNELPKTNYQTLIDWFLVFCLVVQLLVWIISNLLTTDLVANTERAQDVDSRYAFVMAGIFTFGTLALFLPKLVKWAMSNKFSRPAYPLKGRKGNELEYYTFEANKNVWY</sequence>
<comment type="subcellular location">
    <subcellularLocation>
        <location evidence="1">Membrane</location>
        <topology evidence="1">Multi-pass membrane protein</topology>
    </subcellularLocation>
</comment>
<evidence type="ECO:0000256" key="4">
    <source>
        <dbReference type="ARBA" id="ARBA00023136"/>
    </source>
</evidence>
<organism evidence="7">
    <name type="scientific">Aplanochytrium stocchinoi</name>
    <dbReference type="NCBI Taxonomy" id="215587"/>
    <lineage>
        <taxon>Eukaryota</taxon>
        <taxon>Sar</taxon>
        <taxon>Stramenopiles</taxon>
        <taxon>Bigyra</taxon>
        <taxon>Labyrinthulomycetes</taxon>
        <taxon>Thraustochytrida</taxon>
        <taxon>Thraustochytriidae</taxon>
        <taxon>Aplanochytrium</taxon>
    </lineage>
</organism>
<gene>
    <name evidence="7" type="ORF">ASTO00021_LOCUS10086</name>
</gene>
<dbReference type="Gene3D" id="1.20.58.390">
    <property type="entry name" value="Neurotransmitter-gated ion-channel transmembrane domain"/>
    <property type="match status" value="1"/>
</dbReference>
<feature type="transmembrane region" description="Helical" evidence="5">
    <location>
        <begin position="360"/>
        <end position="379"/>
    </location>
</feature>
<dbReference type="Gene3D" id="2.70.170.10">
    <property type="entry name" value="Neurotransmitter-gated ion-channel ligand-binding domain"/>
    <property type="match status" value="1"/>
</dbReference>
<accession>A0A7S3LSI6</accession>
<dbReference type="InterPro" id="IPR006202">
    <property type="entry name" value="Neur_chan_lig-bd"/>
</dbReference>
<feature type="transmembrane region" description="Helical" evidence="5">
    <location>
        <begin position="399"/>
        <end position="421"/>
    </location>
</feature>
<evidence type="ECO:0000313" key="7">
    <source>
        <dbReference type="EMBL" id="CAE0439928.1"/>
    </source>
</evidence>
<name>A0A7S3LSI6_9STRA</name>
<dbReference type="Gene3D" id="1.10.150.50">
    <property type="entry name" value="Transcription Factor, Ets-1"/>
    <property type="match status" value="1"/>
</dbReference>
<dbReference type="InterPro" id="IPR036734">
    <property type="entry name" value="Neur_chan_lig-bd_sf"/>
</dbReference>
<dbReference type="SUPFAM" id="SSF47769">
    <property type="entry name" value="SAM/Pointed domain"/>
    <property type="match status" value="1"/>
</dbReference>
<keyword evidence="2 5" id="KW-0812">Transmembrane</keyword>
<dbReference type="GO" id="GO:0005230">
    <property type="term" value="F:extracellular ligand-gated monoatomic ion channel activity"/>
    <property type="evidence" value="ECO:0007669"/>
    <property type="project" value="InterPro"/>
</dbReference>
<feature type="domain" description="Neurotransmitter-gated ion-channel ligand-binding" evidence="6">
    <location>
        <begin position="108"/>
        <end position="298"/>
    </location>
</feature>
<dbReference type="SUPFAM" id="SSF63712">
    <property type="entry name" value="Nicotinic receptor ligand binding domain-like"/>
    <property type="match status" value="1"/>
</dbReference>
<keyword evidence="3 5" id="KW-1133">Transmembrane helix</keyword>
<dbReference type="GO" id="GO:0016020">
    <property type="term" value="C:membrane"/>
    <property type="evidence" value="ECO:0007669"/>
    <property type="project" value="UniProtKB-SubCell"/>
</dbReference>
<dbReference type="PANTHER" id="PTHR18945">
    <property type="entry name" value="NEUROTRANSMITTER GATED ION CHANNEL"/>
    <property type="match status" value="1"/>
</dbReference>
<dbReference type="InterPro" id="IPR038050">
    <property type="entry name" value="Neuro_actylchol_rec"/>
</dbReference>
<dbReference type="EMBL" id="HBIN01013355">
    <property type="protein sequence ID" value="CAE0439928.1"/>
    <property type="molecule type" value="Transcribed_RNA"/>
</dbReference>
<reference evidence="7" key="1">
    <citation type="submission" date="2021-01" db="EMBL/GenBank/DDBJ databases">
        <authorList>
            <person name="Corre E."/>
            <person name="Pelletier E."/>
            <person name="Niang G."/>
            <person name="Scheremetjew M."/>
            <person name="Finn R."/>
            <person name="Kale V."/>
            <person name="Holt S."/>
            <person name="Cochrane G."/>
            <person name="Meng A."/>
            <person name="Brown T."/>
            <person name="Cohen L."/>
        </authorList>
    </citation>
    <scope>NUCLEOTIDE SEQUENCE</scope>
    <source>
        <strain evidence="7">GSBS06</strain>
    </source>
</reference>
<dbReference type="InterPro" id="IPR006201">
    <property type="entry name" value="Neur_channel"/>
</dbReference>
<keyword evidence="4 5" id="KW-0472">Membrane</keyword>
<protein>
    <recommendedName>
        <fullName evidence="6">Neurotransmitter-gated ion-channel ligand-binding domain-containing protein</fullName>
    </recommendedName>
</protein>
<feature type="transmembrane region" description="Helical" evidence="5">
    <location>
        <begin position="301"/>
        <end position="323"/>
    </location>
</feature>
<dbReference type="Pfam" id="PF02931">
    <property type="entry name" value="Neur_chan_LBD"/>
    <property type="match status" value="1"/>
</dbReference>
<evidence type="ECO:0000256" key="3">
    <source>
        <dbReference type="ARBA" id="ARBA00022989"/>
    </source>
</evidence>
<proteinExistence type="predicted"/>
<dbReference type="SUPFAM" id="SSF90112">
    <property type="entry name" value="Neurotransmitter-gated ion-channel transmembrane pore"/>
    <property type="match status" value="1"/>
</dbReference>
<dbReference type="GO" id="GO:0004888">
    <property type="term" value="F:transmembrane signaling receptor activity"/>
    <property type="evidence" value="ECO:0007669"/>
    <property type="project" value="InterPro"/>
</dbReference>
<dbReference type="AlphaFoldDB" id="A0A7S3LSI6"/>
<evidence type="ECO:0000256" key="5">
    <source>
        <dbReference type="SAM" id="Phobius"/>
    </source>
</evidence>
<evidence type="ECO:0000256" key="1">
    <source>
        <dbReference type="ARBA" id="ARBA00004141"/>
    </source>
</evidence>
<dbReference type="InterPro" id="IPR013761">
    <property type="entry name" value="SAM/pointed_sf"/>
</dbReference>
<evidence type="ECO:0000256" key="2">
    <source>
        <dbReference type="ARBA" id="ARBA00022692"/>
    </source>
</evidence>
<feature type="transmembrane region" description="Helical" evidence="5">
    <location>
        <begin position="329"/>
        <end position="348"/>
    </location>
</feature>
<evidence type="ECO:0000259" key="6">
    <source>
        <dbReference type="Pfam" id="PF02931"/>
    </source>
</evidence>
<dbReference type="InterPro" id="IPR036719">
    <property type="entry name" value="Neuro-gated_channel_TM_sf"/>
</dbReference>